<dbReference type="EMBL" id="CM037158">
    <property type="protein sequence ID" value="KAH7851280.1"/>
    <property type="molecule type" value="Genomic_DNA"/>
</dbReference>
<keyword evidence="2" id="KW-1185">Reference proteome</keyword>
<name>A0ACB7YET6_9ERIC</name>
<comment type="caution">
    <text evidence="1">The sequence shown here is derived from an EMBL/GenBank/DDBJ whole genome shotgun (WGS) entry which is preliminary data.</text>
</comment>
<proteinExistence type="predicted"/>
<organism evidence="1 2">
    <name type="scientific">Vaccinium darrowii</name>
    <dbReference type="NCBI Taxonomy" id="229202"/>
    <lineage>
        <taxon>Eukaryota</taxon>
        <taxon>Viridiplantae</taxon>
        <taxon>Streptophyta</taxon>
        <taxon>Embryophyta</taxon>
        <taxon>Tracheophyta</taxon>
        <taxon>Spermatophyta</taxon>
        <taxon>Magnoliopsida</taxon>
        <taxon>eudicotyledons</taxon>
        <taxon>Gunneridae</taxon>
        <taxon>Pentapetalae</taxon>
        <taxon>asterids</taxon>
        <taxon>Ericales</taxon>
        <taxon>Ericaceae</taxon>
        <taxon>Vaccinioideae</taxon>
        <taxon>Vaccinieae</taxon>
        <taxon>Vaccinium</taxon>
    </lineage>
</organism>
<reference evidence="1 2" key="1">
    <citation type="journal article" date="2021" name="Hortic Res">
        <title>High-quality reference genome and annotation aids understanding of berry development for evergreen blueberry (Vaccinium darrowii).</title>
        <authorList>
            <person name="Yu J."/>
            <person name="Hulse-Kemp A.M."/>
            <person name="Babiker E."/>
            <person name="Staton M."/>
        </authorList>
    </citation>
    <scope>NUCLEOTIDE SEQUENCE [LARGE SCALE GENOMIC DNA]</scope>
    <source>
        <strain evidence="2">cv. NJ 8807/NJ 8810</strain>
        <tissue evidence="1">Young leaf</tissue>
    </source>
</reference>
<sequence>MAKSSEAVGWAARDPSGILSPFKFPRRANGEDDVTVKVLYCGVCHSDLHTLKNEWGFTMYPIVPGHEIVGVVTETGKNVEKFKVGDRVGVGVIVDSCRTCDICHQDLENYCPKVIFAYNSIHPDGTKTQGGYSDVMVVDQAYVLRFPDNLPPDAGAPLLCAGITVYSPMKYYGMTEPGKHLGVVGLGGLGHLAVKFGKAFGLKVTLISTSPKKEAEAINKLGADSFLLSTDPSKMKDAMGTMDYILDTVSAVHPLAPLLGLLKLNGKLVNVGLPDKPLELPMFPICLGRKLVGGSNIGGMKETQEMLDFCAEHNIVSDIELIHMDDINGAMERLAKSDVKYRFVIDVGNSSL</sequence>
<evidence type="ECO:0000313" key="2">
    <source>
        <dbReference type="Proteomes" id="UP000828048"/>
    </source>
</evidence>
<protein>
    <submittedName>
        <fullName evidence="1">Uncharacterized protein</fullName>
    </submittedName>
</protein>
<accession>A0ACB7YET6</accession>
<gene>
    <name evidence="1" type="ORF">Vadar_009409</name>
</gene>
<dbReference type="Proteomes" id="UP000828048">
    <property type="component" value="Chromosome 8"/>
</dbReference>
<evidence type="ECO:0000313" key="1">
    <source>
        <dbReference type="EMBL" id="KAH7851280.1"/>
    </source>
</evidence>